<proteinExistence type="predicted"/>
<sequence>MLIYMSLDVMEPACGLYRGISYYSS</sequence>
<dbReference type="EMBL" id="GBXM01077945">
    <property type="protein sequence ID" value="JAH30632.1"/>
    <property type="molecule type" value="Transcribed_RNA"/>
</dbReference>
<protein>
    <submittedName>
        <fullName evidence="1">Uncharacterized protein</fullName>
    </submittedName>
</protein>
<name>A0A0E9RP81_ANGAN</name>
<organism evidence="1">
    <name type="scientific">Anguilla anguilla</name>
    <name type="common">European freshwater eel</name>
    <name type="synonym">Muraena anguilla</name>
    <dbReference type="NCBI Taxonomy" id="7936"/>
    <lineage>
        <taxon>Eukaryota</taxon>
        <taxon>Metazoa</taxon>
        <taxon>Chordata</taxon>
        <taxon>Craniata</taxon>
        <taxon>Vertebrata</taxon>
        <taxon>Euteleostomi</taxon>
        <taxon>Actinopterygii</taxon>
        <taxon>Neopterygii</taxon>
        <taxon>Teleostei</taxon>
        <taxon>Anguilliformes</taxon>
        <taxon>Anguillidae</taxon>
        <taxon>Anguilla</taxon>
    </lineage>
</organism>
<reference evidence="1" key="2">
    <citation type="journal article" date="2015" name="Fish Shellfish Immunol.">
        <title>Early steps in the European eel (Anguilla anguilla)-Vibrio vulnificus interaction in the gills: Role of the RtxA13 toxin.</title>
        <authorList>
            <person name="Callol A."/>
            <person name="Pajuelo D."/>
            <person name="Ebbesson L."/>
            <person name="Teles M."/>
            <person name="MacKenzie S."/>
            <person name="Amaro C."/>
        </authorList>
    </citation>
    <scope>NUCLEOTIDE SEQUENCE</scope>
</reference>
<reference evidence="1" key="1">
    <citation type="submission" date="2014-11" db="EMBL/GenBank/DDBJ databases">
        <authorList>
            <person name="Amaro Gonzalez C."/>
        </authorList>
    </citation>
    <scope>NUCLEOTIDE SEQUENCE</scope>
</reference>
<evidence type="ECO:0000313" key="1">
    <source>
        <dbReference type="EMBL" id="JAH30632.1"/>
    </source>
</evidence>
<accession>A0A0E9RP81</accession>
<dbReference type="AlphaFoldDB" id="A0A0E9RP81"/>